<dbReference type="InterPro" id="IPR047697">
    <property type="entry name" value="AztD-like"/>
</dbReference>
<reference evidence="2 3" key="1">
    <citation type="submission" date="2017-11" db="EMBL/GenBank/DDBJ databases">
        <title>Draft genome of Arthrobacter agilis strain UMCV2, a plant growth-promoting rhizobacterium and biocontrol capacity of phytopathogenic fungi.</title>
        <authorList>
            <person name="Martinez-Camara R."/>
            <person name="Santoyo G."/>
            <person name="Moreno-Hagelsieb G."/>
            <person name="Valencia-Cantero E."/>
        </authorList>
    </citation>
    <scope>NUCLEOTIDE SEQUENCE [LARGE SCALE GENOMIC DNA]</scope>
    <source>
        <strain evidence="2 3">UMCV2</strain>
    </source>
</reference>
<evidence type="ECO:0000313" key="3">
    <source>
        <dbReference type="Proteomes" id="UP000239187"/>
    </source>
</evidence>
<dbReference type="InterPro" id="IPR011044">
    <property type="entry name" value="Quino_amine_DH_bsu"/>
</dbReference>
<accession>A0A2L0UJL4</accession>
<dbReference type="Proteomes" id="UP000239187">
    <property type="component" value="Chromosome"/>
</dbReference>
<evidence type="ECO:0008006" key="4">
    <source>
        <dbReference type="Google" id="ProtNLM"/>
    </source>
</evidence>
<dbReference type="Gene3D" id="2.130.10.10">
    <property type="entry name" value="YVTN repeat-like/Quinoprotein amine dehydrogenase"/>
    <property type="match status" value="1"/>
</dbReference>
<gene>
    <name evidence="2" type="ORF">CVO76_12900</name>
</gene>
<dbReference type="NCBIfam" id="NF038015">
    <property type="entry name" value="AztD"/>
    <property type="match status" value="1"/>
</dbReference>
<evidence type="ECO:0000256" key="1">
    <source>
        <dbReference type="SAM" id="MobiDB-lite"/>
    </source>
</evidence>
<organism evidence="2 3">
    <name type="scientific">Arthrobacter agilis</name>
    <dbReference type="NCBI Taxonomy" id="37921"/>
    <lineage>
        <taxon>Bacteria</taxon>
        <taxon>Bacillati</taxon>
        <taxon>Actinomycetota</taxon>
        <taxon>Actinomycetes</taxon>
        <taxon>Micrococcales</taxon>
        <taxon>Micrococcaceae</taxon>
        <taxon>Arthrobacter</taxon>
    </lineage>
</organism>
<feature type="region of interest" description="Disordered" evidence="1">
    <location>
        <begin position="1"/>
        <end position="28"/>
    </location>
</feature>
<dbReference type="EMBL" id="CP024915">
    <property type="protein sequence ID" value="AUZ89413.1"/>
    <property type="molecule type" value="Genomic_DNA"/>
</dbReference>
<name>A0A2L0UJL4_9MICC</name>
<dbReference type="AlphaFoldDB" id="A0A2L0UJL4"/>
<evidence type="ECO:0000313" key="2">
    <source>
        <dbReference type="EMBL" id="AUZ89413.1"/>
    </source>
</evidence>
<protein>
    <recommendedName>
        <fullName evidence="4">PQQ-binding-like beta-propeller repeat protein</fullName>
    </recommendedName>
</protein>
<dbReference type="SUPFAM" id="SSF50969">
    <property type="entry name" value="YVTN repeat-like/Quinoprotein amine dehydrogenase"/>
    <property type="match status" value="1"/>
</dbReference>
<proteinExistence type="predicted"/>
<sequence length="393" mass="41163">MTACGSPSEPAADTSAMPETTTSAAAAGEQTPRVALTYDGGIVVLDGTTLELEGDLPIDGFTRLNPAGDGRHALVTVPEGFQVLDLGTWTDSSGSQQAEPKLTDLMFEADTAGHVVQHGDKTILYADGTSDTTIYTTDDLLEDPESLPATEVIEGEEAHHGVSIVLDDGTFLTTVGNSESRSGIEVLDADGNEVATSDECPSVHGEGTAMNEAVVFGCSDGALVYDNGEITKIDAPDEFGRMGNAYVSETSPIIAGDYKDDPDLEGYLLHQLTLIDTETKTMTVIDLPEGVEYTFRDVARGPNDEVLILASDGALHSMDPETGAITDSLPVIDAWEGPVEWQDPHPAIKVVGGTAYITDPAAKKLHAVDIATGEITSSDELPGTPNEIAAVEG</sequence>
<dbReference type="InterPro" id="IPR015943">
    <property type="entry name" value="WD40/YVTN_repeat-like_dom_sf"/>
</dbReference>